<dbReference type="SUPFAM" id="SSF52218">
    <property type="entry name" value="Flavoproteins"/>
    <property type="match status" value="1"/>
</dbReference>
<proteinExistence type="predicted"/>
<dbReference type="AlphaFoldDB" id="X1EF83"/>
<evidence type="ECO:0000256" key="2">
    <source>
        <dbReference type="ARBA" id="ARBA00022643"/>
    </source>
</evidence>
<dbReference type="PANTHER" id="PTHR43278">
    <property type="entry name" value="NAD(P)H-DEPENDENT FMN-CONTAINING OXIDOREDUCTASE YWQN-RELATED"/>
    <property type="match status" value="1"/>
</dbReference>
<organism evidence="4">
    <name type="scientific">marine sediment metagenome</name>
    <dbReference type="NCBI Taxonomy" id="412755"/>
    <lineage>
        <taxon>unclassified sequences</taxon>
        <taxon>metagenomes</taxon>
        <taxon>ecological metagenomes</taxon>
    </lineage>
</organism>
<dbReference type="Gene3D" id="3.40.50.360">
    <property type="match status" value="1"/>
</dbReference>
<dbReference type="InterPro" id="IPR003680">
    <property type="entry name" value="Flavodoxin_fold"/>
</dbReference>
<evidence type="ECO:0000256" key="1">
    <source>
        <dbReference type="ARBA" id="ARBA00022630"/>
    </source>
</evidence>
<feature type="domain" description="Flavodoxin-like fold" evidence="3">
    <location>
        <begin position="1"/>
        <end position="145"/>
    </location>
</feature>
<evidence type="ECO:0000313" key="4">
    <source>
        <dbReference type="EMBL" id="GAH18965.1"/>
    </source>
</evidence>
<accession>X1EF83</accession>
<dbReference type="EMBL" id="BARU01004211">
    <property type="protein sequence ID" value="GAH18965.1"/>
    <property type="molecule type" value="Genomic_DNA"/>
</dbReference>
<dbReference type="InterPro" id="IPR051796">
    <property type="entry name" value="ISF_SsuE-like"/>
</dbReference>
<comment type="caution">
    <text evidence="4">The sequence shown here is derived from an EMBL/GenBank/DDBJ whole genome shotgun (WGS) entry which is preliminary data.</text>
</comment>
<gene>
    <name evidence="4" type="ORF">S03H2_08607</name>
</gene>
<dbReference type="InterPro" id="IPR029039">
    <property type="entry name" value="Flavoprotein-like_sf"/>
</dbReference>
<name>X1EF83_9ZZZZ</name>
<keyword evidence="2" id="KW-0288">FMN</keyword>
<dbReference type="Pfam" id="PF02525">
    <property type="entry name" value="Flavodoxin_2"/>
    <property type="match status" value="1"/>
</dbReference>
<reference evidence="4" key="1">
    <citation type="journal article" date="2014" name="Front. Microbiol.">
        <title>High frequency of phylogenetically diverse reductive dehalogenase-homologous genes in deep subseafloor sedimentary metagenomes.</title>
        <authorList>
            <person name="Kawai M."/>
            <person name="Futagami T."/>
            <person name="Toyoda A."/>
            <person name="Takaki Y."/>
            <person name="Nishi S."/>
            <person name="Hori S."/>
            <person name="Arai W."/>
            <person name="Tsubouchi T."/>
            <person name="Morono Y."/>
            <person name="Uchiyama I."/>
            <person name="Ito T."/>
            <person name="Fujiyama A."/>
            <person name="Inagaki F."/>
            <person name="Takami H."/>
        </authorList>
    </citation>
    <scope>NUCLEOTIDE SEQUENCE</scope>
    <source>
        <strain evidence="4">Expedition CK06-06</strain>
    </source>
</reference>
<protein>
    <recommendedName>
        <fullName evidence="3">Flavodoxin-like fold domain-containing protein</fullName>
    </recommendedName>
</protein>
<dbReference type="PANTHER" id="PTHR43278:SF4">
    <property type="entry name" value="NAD(P)H-DEPENDENT FMN-CONTAINING OXIDOREDUCTASE YWQN-RELATED"/>
    <property type="match status" value="1"/>
</dbReference>
<feature type="non-terminal residue" evidence="4">
    <location>
        <position position="247"/>
    </location>
</feature>
<evidence type="ECO:0000259" key="3">
    <source>
        <dbReference type="Pfam" id="PF02525"/>
    </source>
</evidence>
<keyword evidence="1" id="KW-0285">Flavoprotein</keyword>
<sequence>MKFSILSGSPKGAQSVTMQYILYIKKKHPEHEYNIFNVAQIIKRLEKDQDRFDEIIEVIKESDGVIWAFPVYVMLVCSQYKRFIELIFERKMEYVFKDKYTMVLSTSIHFYDHTAQNYIHAICDDLGMKYVGYFPADSWDLLYPKRRARWLLFSEKFFEAIEMKLPTTRHYHPLQLRDFVYQPGEIIHKKLDTKNKTILVLSEATSDSTNLGKMVNQFVKSISNDIELINIYDIDIKGPCIGCAKCG</sequence>